<keyword evidence="2" id="KW-1185">Reference proteome</keyword>
<dbReference type="EMBL" id="CP107551">
    <property type="protein sequence ID" value="UYP17721.1"/>
    <property type="molecule type" value="Genomic_DNA"/>
</dbReference>
<gene>
    <name evidence="1" type="ORF">OED52_13675</name>
</gene>
<protein>
    <submittedName>
        <fullName evidence="1">Uncharacterized protein</fullName>
    </submittedName>
</protein>
<accession>A0ACD4DCG0</accession>
<evidence type="ECO:0000313" key="2">
    <source>
        <dbReference type="Proteomes" id="UP001156484"/>
    </source>
</evidence>
<organism evidence="1 2">
    <name type="scientific">Rhodococcus sacchari</name>
    <dbReference type="NCBI Taxonomy" id="2962047"/>
    <lineage>
        <taxon>Bacteria</taxon>
        <taxon>Bacillati</taxon>
        <taxon>Actinomycetota</taxon>
        <taxon>Actinomycetes</taxon>
        <taxon>Mycobacteriales</taxon>
        <taxon>Nocardiaceae</taxon>
        <taxon>Rhodococcus</taxon>
    </lineage>
</organism>
<dbReference type="Proteomes" id="UP001156484">
    <property type="component" value="Chromosome"/>
</dbReference>
<sequence>MTPTEDLIMEVLAARTRLGHILWTFAANRTATAAARSLERRGLITMMHGITERTFRARLTQAGRDEYLTPDYVAPILGGPK</sequence>
<name>A0ACD4DCG0_9NOCA</name>
<reference evidence="1" key="1">
    <citation type="submission" date="2022-10" db="EMBL/GenBank/DDBJ databases">
        <title>Rhodococcus ferula Z13 complete genome.</title>
        <authorList>
            <person name="Long X."/>
            <person name="Zang M."/>
        </authorList>
    </citation>
    <scope>NUCLEOTIDE SEQUENCE</scope>
    <source>
        <strain evidence="1">Z13</strain>
    </source>
</reference>
<evidence type="ECO:0000313" key="1">
    <source>
        <dbReference type="EMBL" id="UYP17721.1"/>
    </source>
</evidence>
<proteinExistence type="predicted"/>